<feature type="region of interest" description="Disordered" evidence="11">
    <location>
        <begin position="459"/>
        <end position="484"/>
    </location>
</feature>
<dbReference type="Proteomes" id="UP001247542">
    <property type="component" value="Unassembled WGS sequence"/>
</dbReference>
<keyword evidence="9" id="KW-0408">Iron</keyword>
<keyword evidence="5" id="KW-0479">Metal-binding</keyword>
<gene>
    <name evidence="13" type="ORF">QS713_08010</name>
</gene>
<keyword evidence="12" id="KW-0812">Transmembrane</keyword>
<protein>
    <recommendedName>
        <fullName evidence="3">nitrite reductase (cytochrome; ammonia-forming)</fullName>
        <ecNumber evidence="3">1.7.2.2</ecNumber>
    </recommendedName>
</protein>
<dbReference type="InterPro" id="IPR036280">
    <property type="entry name" value="Multihaem_cyt_sf"/>
</dbReference>
<dbReference type="InterPro" id="IPR003321">
    <property type="entry name" value="Cyt_c552"/>
</dbReference>
<evidence type="ECO:0000256" key="8">
    <source>
        <dbReference type="ARBA" id="ARBA00023002"/>
    </source>
</evidence>
<evidence type="ECO:0000313" key="13">
    <source>
        <dbReference type="EMBL" id="MDT3767999.1"/>
    </source>
</evidence>
<dbReference type="PANTHER" id="PTHR30633">
    <property type="entry name" value="CYTOCHROME C-552 RESPIRATORY NITRITE REDUCTASE"/>
    <property type="match status" value="1"/>
</dbReference>
<keyword evidence="7" id="KW-0106">Calcium</keyword>
<evidence type="ECO:0000256" key="10">
    <source>
        <dbReference type="ARBA" id="ARBA00049131"/>
    </source>
</evidence>
<comment type="caution">
    <text evidence="13">The sequence shown here is derived from an EMBL/GenBank/DDBJ whole genome shotgun (WGS) entry which is preliminary data.</text>
</comment>
<name>A0ABU3IC89_9ACTO</name>
<dbReference type="SUPFAM" id="SSF48695">
    <property type="entry name" value="Multiheme cytochromes"/>
    <property type="match status" value="1"/>
</dbReference>
<comment type="similarity">
    <text evidence="2">Belongs to the cytochrome c-552 family.</text>
</comment>
<dbReference type="Gene3D" id="1.20.140.10">
    <property type="entry name" value="Butyryl-CoA Dehydrogenase, subunit A, domain 3"/>
    <property type="match status" value="1"/>
</dbReference>
<organism evidence="13 14">
    <name type="scientific">Gleimia hominis</name>
    <dbReference type="NCBI Taxonomy" id="595468"/>
    <lineage>
        <taxon>Bacteria</taxon>
        <taxon>Bacillati</taxon>
        <taxon>Actinomycetota</taxon>
        <taxon>Actinomycetes</taxon>
        <taxon>Actinomycetales</taxon>
        <taxon>Actinomycetaceae</taxon>
        <taxon>Gleimia</taxon>
    </lineage>
</organism>
<comment type="catalytic activity">
    <reaction evidence="10">
        <text>6 Fe(III)-[cytochrome c] + NH4(+) + 2 H2O = 6 Fe(II)-[cytochrome c] + nitrite + 8 H(+)</text>
        <dbReference type="Rhea" id="RHEA:13089"/>
        <dbReference type="Rhea" id="RHEA-COMP:10350"/>
        <dbReference type="Rhea" id="RHEA-COMP:14399"/>
        <dbReference type="ChEBI" id="CHEBI:15377"/>
        <dbReference type="ChEBI" id="CHEBI:15378"/>
        <dbReference type="ChEBI" id="CHEBI:16301"/>
        <dbReference type="ChEBI" id="CHEBI:28938"/>
        <dbReference type="ChEBI" id="CHEBI:29033"/>
        <dbReference type="ChEBI" id="CHEBI:29034"/>
        <dbReference type="EC" id="1.7.2.2"/>
    </reaction>
</comment>
<evidence type="ECO:0000256" key="2">
    <source>
        <dbReference type="ARBA" id="ARBA00009288"/>
    </source>
</evidence>
<keyword evidence="12" id="KW-0472">Membrane</keyword>
<dbReference type="EC" id="1.7.2.2" evidence="3"/>
<evidence type="ECO:0000256" key="5">
    <source>
        <dbReference type="ARBA" id="ARBA00022723"/>
    </source>
</evidence>
<evidence type="ECO:0000313" key="14">
    <source>
        <dbReference type="Proteomes" id="UP001247542"/>
    </source>
</evidence>
<evidence type="ECO:0000256" key="1">
    <source>
        <dbReference type="ARBA" id="ARBA00004196"/>
    </source>
</evidence>
<evidence type="ECO:0000256" key="9">
    <source>
        <dbReference type="ARBA" id="ARBA00023004"/>
    </source>
</evidence>
<keyword evidence="6" id="KW-0732">Signal</keyword>
<proteinExistence type="inferred from homology"/>
<dbReference type="Pfam" id="PF02335">
    <property type="entry name" value="Cytochrom_C552"/>
    <property type="match status" value="1"/>
</dbReference>
<dbReference type="RefSeq" id="WP_313274273.1">
    <property type="nucleotide sequence ID" value="NZ_JASXSX010000004.1"/>
</dbReference>
<dbReference type="PANTHER" id="PTHR30633:SF0">
    <property type="entry name" value="CYTOCHROME C-552"/>
    <property type="match status" value="1"/>
</dbReference>
<evidence type="ECO:0000256" key="3">
    <source>
        <dbReference type="ARBA" id="ARBA00011887"/>
    </source>
</evidence>
<reference evidence="13 14" key="1">
    <citation type="submission" date="2023-06" db="EMBL/GenBank/DDBJ databases">
        <title>Draft genome sequence of Gleimia hominis type strain CCUG 57540T.</title>
        <authorList>
            <person name="Salva-Serra F."/>
            <person name="Cardew S."/>
            <person name="Jensie Markopoulos S."/>
            <person name="Ohlen M."/>
            <person name="Inganas E."/>
            <person name="Svensson-Stadler L."/>
            <person name="Moore E.R.B."/>
        </authorList>
    </citation>
    <scope>NUCLEOTIDE SEQUENCE [LARGE SCALE GENOMIC DNA]</scope>
    <source>
        <strain evidence="13 14">CCUG 57540</strain>
    </source>
</reference>
<keyword evidence="8" id="KW-0560">Oxidoreductase</keyword>
<comment type="subcellular location">
    <subcellularLocation>
        <location evidence="1">Cell envelope</location>
    </subcellularLocation>
</comment>
<dbReference type="Gene3D" id="1.10.1130.10">
    <property type="entry name" value="Flavocytochrome C3, Chain A"/>
    <property type="match status" value="1"/>
</dbReference>
<evidence type="ECO:0000256" key="11">
    <source>
        <dbReference type="SAM" id="MobiDB-lite"/>
    </source>
</evidence>
<evidence type="ECO:0000256" key="12">
    <source>
        <dbReference type="SAM" id="Phobius"/>
    </source>
</evidence>
<accession>A0ABU3IC89</accession>
<evidence type="ECO:0000256" key="4">
    <source>
        <dbReference type="ARBA" id="ARBA00022617"/>
    </source>
</evidence>
<evidence type="ECO:0000256" key="7">
    <source>
        <dbReference type="ARBA" id="ARBA00022837"/>
    </source>
</evidence>
<evidence type="ECO:0000256" key="6">
    <source>
        <dbReference type="ARBA" id="ARBA00022729"/>
    </source>
</evidence>
<sequence>MSNTNKLPRRRILVLSVAIVVTALITMSITALLINILERKNEGSDKFTKVVELTEDTVDPAVWGQNFPIQYEQTLKTKEMTPTVYGGSTKVAHKPTDKDPRTFVSSSRVEEDPRLKVMWDGYPFAVDYRHARGHEYMLEDQRLTRRVTEFEQPGACLNCHASTPTIMRKLGDGDVNKGFAKMNKMPYNEVTKLAEHPVSCLDCHDPKTMNLRVTRPAFINGIKALKAGEGVKDYDPNRDATRQEMRSFVCGQCHVEYYFKGKEEKTLTFPWNNGLNIDDIWQYYKENPHVDFVHAGTGAKILKAQHPEFDIWSNSIHADNGVSCSDCHMPYERNGAKKTSNHQLQSPLLNINASCMTCHKSTEEEMKNRVVNIQDRFIHSRDQAFDSLTQFVHKLEAAIKDGTATQEQIEQAREYQNKASFYLDYVYSENSYGFHAPAYIHRIIQDSLDASRKGMLVLDGAKPDQLGPSDITNNNTKEIKQRGH</sequence>
<keyword evidence="12" id="KW-1133">Transmembrane helix</keyword>
<dbReference type="CDD" id="cd00548">
    <property type="entry name" value="NrfA-like"/>
    <property type="match status" value="1"/>
</dbReference>
<feature type="transmembrane region" description="Helical" evidence="12">
    <location>
        <begin position="12"/>
        <end position="37"/>
    </location>
</feature>
<keyword evidence="4" id="KW-0349">Heme</keyword>
<dbReference type="PIRSF" id="PIRSF000243">
    <property type="entry name" value="Cyt_c552"/>
    <property type="match status" value="1"/>
</dbReference>
<dbReference type="EMBL" id="JASXSX010000004">
    <property type="protein sequence ID" value="MDT3767999.1"/>
    <property type="molecule type" value="Genomic_DNA"/>
</dbReference>
<keyword evidence="14" id="KW-1185">Reference proteome</keyword>